<proteinExistence type="predicted"/>
<reference evidence="1" key="1">
    <citation type="submission" date="2021-09" db="EMBL/GenBank/DDBJ databases">
        <authorList>
            <consortium name="Pathogen Informatics"/>
        </authorList>
    </citation>
    <scope>NUCLEOTIDE SEQUENCE</scope>
</reference>
<dbReference type="EMBL" id="CAKAEH010000008">
    <property type="protein sequence ID" value="CAG9529473.1"/>
    <property type="molecule type" value="Genomic_DNA"/>
</dbReference>
<keyword evidence="2" id="KW-1185">Reference proteome</keyword>
<name>A0A8J2LVH4_9BILA</name>
<dbReference type="AlphaFoldDB" id="A0A8J2LVH4"/>
<accession>A0A8J2LVH4</accession>
<dbReference type="Proteomes" id="UP000746747">
    <property type="component" value="Unassembled WGS sequence"/>
</dbReference>
<organism evidence="1 2">
    <name type="scientific">Cercopithifilaria johnstoni</name>
    <dbReference type="NCBI Taxonomy" id="2874296"/>
    <lineage>
        <taxon>Eukaryota</taxon>
        <taxon>Metazoa</taxon>
        <taxon>Ecdysozoa</taxon>
        <taxon>Nematoda</taxon>
        <taxon>Chromadorea</taxon>
        <taxon>Rhabditida</taxon>
        <taxon>Spirurina</taxon>
        <taxon>Spiruromorpha</taxon>
        <taxon>Filarioidea</taxon>
        <taxon>Onchocercidae</taxon>
        <taxon>Cercopithifilaria</taxon>
    </lineage>
</organism>
<comment type="caution">
    <text evidence="1">The sequence shown here is derived from an EMBL/GenBank/DDBJ whole genome shotgun (WGS) entry which is preliminary data.</text>
</comment>
<dbReference type="OrthoDB" id="5827518at2759"/>
<sequence length="136" mass="15170">MLMLGHRRLDKKIMISLNDFIRHLFRSMNRAVIKSQLIEQLNSKKINSKTSAIRLTQLPPKPLIIHTGDGPYSGPTFNCKVLIPINDGRPSPTNDNTCLLKQPGISADGRCRCTYVVSDRDSDGCALGFLFTCLPK</sequence>
<evidence type="ECO:0000313" key="1">
    <source>
        <dbReference type="EMBL" id="CAG9529473.1"/>
    </source>
</evidence>
<evidence type="ECO:0000313" key="2">
    <source>
        <dbReference type="Proteomes" id="UP000746747"/>
    </source>
</evidence>
<gene>
    <name evidence="1" type="ORF">CJOHNSTONI_LOCUS48</name>
</gene>
<protein>
    <submittedName>
        <fullName evidence="1">Uncharacterized protein</fullName>
    </submittedName>
</protein>